<accession>A0A545UEZ5</accession>
<sequence length="3161" mass="341749">MYRYFLVLLFILACAWPEQAEAACPPPPIRFAADATDGKGGILKEQEKGRSLNSRGTLNGSKSGSKDKGSGESLIQASCGSTTTPTPGTPGTMSVPSTDNNGAFTIRWGASSNIQKAGYYILYQSKNGSPYTVVSSPTYTSTSHAFSGVGDGSYVFKIKACNVDLKIGNEKCSGFRTSSTTTVRNTPSTPSKPSDINTTSTSYTVSWSKPSGNATYYVVQEKVGSGGWSTISGKLAGTSISRTGRSNNTTYYYRVQACNQYSWSCSSYSSQNTVRVELKPSTPSTPNSLNSTSTSYTVSWSKPSGTVNFYSVQERVAGGSWSTIASNHTSTSIARSGRSNNTNYEYRVRACNSYTWACSGYSGSNSVKVRLVPSTPAAANPSTSTDTNSVTVSWPAVTYASYYNIQRRNNSGGWVTAANSVTGTSKSLSGFTDGSWDFRIQACNGYSWACSGFGADGSSVIWRKVPSVPAAPTVPSSDIDGSYTVSWTKPSGSVSYYDLIERKNNTGSFSTVANNTVKTSAVLSGKADGAYDYQVRACNGYDWACSGYSAISGDVSVLHVPGVPSSISNPSTDTDGSITVSWGSATGRAADYRLEQRKNSGSWTQIAASDSTSKAVHSLTDGSYSYRVRACNASGCSGYRTGSAATIISLKPGTPAAPSGPSTSTGSVSVSWASVSRATYYDLQKRHNNGSWATAKAGDTNTNESLSGLTDGSWDYRVRACNTYSWSCSNYSADSSNTTVRLIPSVPAKPTTSTTSTITGSYTVNWTKPSGSVSYYDVQERKNTLSWANLVTGQVTTNAAVSSRTTGNWDYRVRACNGYSWACSGYSADSTDVNVRRVPANTSITKPTSNVSDSGSFMLEWNSASDATLYVLQQQINGGSWSTLQSNSSRTYSVSGLTNGTYGYRVKACNGGTDVCSANSVTKTIAVSVTPVYARKSSASVPDAALITPTVPANQAVGALEGQAGVSGGAATYSVPIAIPPGRAGMQPKVSLNYSSRSGNGIAGVGWSLSTGSSIHRCGKTAAQDGFGFGVTYSATEDRLCLDGQRLMVVSGSYGVSGAEYRTELDTFVKVKQSGNINGATTSFTVYHKSGDITQYGTSADSRQQAGGRSEILTWAVKKKEDRAGNNIFYNYAEFGAGEHLVTSLDYTGYGSSAGNRHVRFNYQEGERADASVSYMQGGLTLKTKLLESIETYVDQTKVRSYTLAYNDSTTSKRKVVSTITECAFDEGGVEACLPASSFDTYSPNLDWADVDSSDANQSPIGDFGTLKGSDRIMLKDLDGNGVAEALYMDEKQDGTFDVRVYILNSEGKYVEHASANLGGYDHLVYAGIEGDINGDGITDFITEENRRLVYFQFDKNFNLVRHATSFYFTSGYDRIIAGQGLQVTDVDSDGYQDILFTKLMNNSRTKVVYYRNKGNGNVDFSGPHIVVDVSGTSWNSVAQDFDNDGLVDFGEMAYGPSGRVNGIYFSQRSTSGILTASRVSSGSLGLDSSADKAVFADLNGDGLKDYVFVKNSNWHVQVNKGNRTFKAAQSLGTNVGISDMYSYPAGTDSHDKIEKTGRVVAADFDGDGAEELMVATHSTDSFMVTFFGERLEYPGGPSTGQFLEVCVKDDELYVKKVLVKSCGGGTTGPDFDADYSIFDFRRFHWSIVDFKTDSSANLVHERTIADVVNAPLNGIKLLDGTRALPLSFNDFNNDGYLDFSYQTIDGFTWLKDGNYVTVQGITVTRGGFGGSFQSTPSPIDGMFIHNNAIAHSKQLVDTAYRATDGLVNVSEWDFAPISRPELVNGSRLYTVPDNRYIDNDPNGEHFYFTSSMPVVTNLRQSDGIGGMDETTYRYKEAIYNRMGRGFQGFRTVIIESENGQRAVSDFSQIFPYAGKLEEARTCLISDDELCKTDPLTQSTVTFDYKNTANSKVYWTFPTQSIAKTFDLNNRSTQLSKKTTTISKSDTDDFGNVLVKTNRLDNGFSDIETKTTNHFYAHDENDWWVNKLNWSEVRSETISNSSAVYNSILDPVKTIKTTIASYDGNGSRKPSNVETNPGDGKIVTVNSVFNGYGLPTNVTTSSAGESSRVITTGYSSDNYFVAWVDSGLGKVHTSSYATHGQPFSSTDVNGLITNHDYDAFGRAEKVTPPVGTAQPAYSRIAICAGDCDGHGFNTDVASRIAYKQMSYTAGAPEGIVYKDKFNRAIATATKAFDGSSYIYTTVVYDKFGRKVLETNPSYDAFNTKGVHYNRYDALGRLTEKATDQALNKQMVVTYSHSGHKTDIVANGEGKLLNMSRTYATDGQLIQTTDALSGVTQYAYDAMGNPVVLKDANNHPITATYNALGQKKWVDDPNMGKKIFAYTGFGEVDSETDANGNTYSYKYDVQGRLYERYVNNSLEASFTFDSASQGGSGVCVGLPVSETSTNGNQFTLTHTYDSFCRPVQSTTTIDGDDFVMSTQYDNNYGRIKAVTYPTGITLENWYTAEGYLSHQVNAANDYVYHEITAADARGQVLNAIKANGVLTEGRSYDSVSGQLTAVYTNATNLGTQRHRIEYVDYDGFGNLKKQRVETTTNNGVVTSTEEYIYDDLHRLTQSSLILSGNTTSIDYRYDAVGNLTRKDDFASSFAYGSLSRSIGNAGPNAVRSVTKVGGGTVTYQYDNNGNRTHENGSEVIRYNTFNKPVWINKGGVVSNFYYGSDQMRYKQVKTGKSGGDETTIYIGKAYEEIRYNGKTTKKSYLSDSIITEKVEGNSTSYEAGFVHRDRLDSVVTITDENGNVVDNKSFDPFGKPRKATMERIDPTEIATLTNVANVGGYLNNGDSTELTTRRGFTDHEHLDDAELIHMNGRVYDYNIGRFLSVDPFIQEPGNSQSMNPYSYIMNNPMAGTDPSGYYADMLDNGRCTDASFACFMSMMGIGWAMDNGSSRRQSAAERAAMFDKMITDIMTTADRKGKEWLENRGTVIITRETASTEKVKKAPGTGPNGTTGPLNEGENGPRFEDPERQAAYESAGAALEATLDHRLADISLDFNPFNESTMIANMWGYKTPEEGNKNFVKDVKKAAKQMGSDIAKVGKKSTVSLLRIVEKLGDNVSVLSAWGATAPTPVAPALAKISMGATLISGAAGMTADLVDEGSINSKSTKGYKALGVAKAAEFIMVKKFGVGHGKAAQWEASIKLTTKELLSEE</sequence>
<dbReference type="InterPro" id="IPR013783">
    <property type="entry name" value="Ig-like_fold"/>
</dbReference>
<evidence type="ECO:0000256" key="2">
    <source>
        <dbReference type="ARBA" id="ARBA00022525"/>
    </source>
</evidence>
<comment type="caution">
    <text evidence="9">The sequence shown here is derived from an EMBL/GenBank/DDBJ whole genome shotgun (WGS) entry which is preliminary data.</text>
</comment>
<dbReference type="Gene3D" id="2.60.40.10">
    <property type="entry name" value="Immunoglobulins"/>
    <property type="match status" value="9"/>
</dbReference>
<dbReference type="Pfam" id="PF05593">
    <property type="entry name" value="RHS_repeat"/>
    <property type="match status" value="1"/>
</dbReference>
<dbReference type="InterPro" id="IPR050964">
    <property type="entry name" value="Striated_Muscle_Regulatory"/>
</dbReference>
<feature type="compositionally biased region" description="Low complexity" evidence="6">
    <location>
        <begin position="80"/>
        <end position="98"/>
    </location>
</feature>
<keyword evidence="10" id="KW-1185">Reference proteome</keyword>
<dbReference type="GO" id="GO:0005737">
    <property type="term" value="C:cytoplasm"/>
    <property type="evidence" value="ECO:0007669"/>
    <property type="project" value="InterPro"/>
</dbReference>
<feature type="region of interest" description="Disordered" evidence="6">
    <location>
        <begin position="176"/>
        <end position="200"/>
    </location>
</feature>
<dbReference type="CDD" id="cd00063">
    <property type="entry name" value="FN3"/>
    <property type="match status" value="3"/>
</dbReference>
<dbReference type="OrthoDB" id="9815414at2"/>
<evidence type="ECO:0000256" key="3">
    <source>
        <dbReference type="ARBA" id="ARBA00022729"/>
    </source>
</evidence>
<gene>
    <name evidence="9" type="ORF">FLL46_09590</name>
</gene>
<dbReference type="InterPro" id="IPR018247">
    <property type="entry name" value="EF_Hand_1_Ca_BS"/>
</dbReference>
<dbReference type="Pfam" id="PF13517">
    <property type="entry name" value="FG-GAP_3"/>
    <property type="match status" value="2"/>
</dbReference>
<feature type="compositionally biased region" description="Low complexity" evidence="6">
    <location>
        <begin position="2954"/>
        <end position="2964"/>
    </location>
</feature>
<evidence type="ECO:0000313" key="10">
    <source>
        <dbReference type="Proteomes" id="UP000315439"/>
    </source>
</evidence>
<feature type="domain" description="Fibronectin type-III" evidence="8">
    <location>
        <begin position="468"/>
        <end position="560"/>
    </location>
</feature>
<keyword evidence="4" id="KW-0677">Repeat</keyword>
<dbReference type="InterPro" id="IPR022385">
    <property type="entry name" value="Rhs_assc_core"/>
</dbReference>
<feature type="signal peptide" evidence="7">
    <location>
        <begin position="1"/>
        <end position="22"/>
    </location>
</feature>
<keyword evidence="3 7" id="KW-0732">Signal</keyword>
<feature type="chain" id="PRO_5021911412" description="Fibronectin type-III domain-containing protein" evidence="7">
    <location>
        <begin position="23"/>
        <end position="3161"/>
    </location>
</feature>
<dbReference type="InterPro" id="IPR031325">
    <property type="entry name" value="RHS_repeat"/>
</dbReference>
<dbReference type="InterPro" id="IPR003961">
    <property type="entry name" value="FN3_dom"/>
</dbReference>
<name>A0A545UEZ5_9GAMM</name>
<evidence type="ECO:0000256" key="4">
    <source>
        <dbReference type="ARBA" id="ARBA00022737"/>
    </source>
</evidence>
<dbReference type="EMBL" id="VIKS01000005">
    <property type="protein sequence ID" value="TQV88051.1"/>
    <property type="molecule type" value="Genomic_DNA"/>
</dbReference>
<dbReference type="InterPro" id="IPR028994">
    <property type="entry name" value="Integrin_alpha_N"/>
</dbReference>
<dbReference type="SUPFAM" id="SSF69318">
    <property type="entry name" value="Integrin alpha N-terminal domain"/>
    <property type="match status" value="1"/>
</dbReference>
<dbReference type="InterPro" id="IPR013517">
    <property type="entry name" value="FG-GAP"/>
</dbReference>
<dbReference type="NCBIfam" id="TIGR03696">
    <property type="entry name" value="Rhs_assc_core"/>
    <property type="match status" value="1"/>
</dbReference>
<evidence type="ECO:0000313" key="9">
    <source>
        <dbReference type="EMBL" id="TQV88051.1"/>
    </source>
</evidence>
<dbReference type="SUPFAM" id="SSF49265">
    <property type="entry name" value="Fibronectin type III"/>
    <property type="match status" value="7"/>
</dbReference>
<reference evidence="9 10" key="1">
    <citation type="submission" date="2019-07" db="EMBL/GenBank/DDBJ databases">
        <title>Draft genome for Aliikangiella sp. M105.</title>
        <authorList>
            <person name="Wang G."/>
        </authorList>
    </citation>
    <scope>NUCLEOTIDE SEQUENCE [LARGE SCALE GENOMIC DNA]</scope>
    <source>
        <strain evidence="9 10">M105</strain>
    </source>
</reference>
<dbReference type="RefSeq" id="WP_142893292.1">
    <property type="nucleotide sequence ID" value="NZ_ML660163.1"/>
</dbReference>
<proteinExistence type="predicted"/>
<evidence type="ECO:0000256" key="6">
    <source>
        <dbReference type="SAM" id="MobiDB-lite"/>
    </source>
</evidence>
<dbReference type="InterPro" id="IPR003284">
    <property type="entry name" value="Sal_SpvB"/>
</dbReference>
<evidence type="ECO:0000256" key="1">
    <source>
        <dbReference type="ARBA" id="ARBA00004613"/>
    </source>
</evidence>
<dbReference type="GO" id="GO:0005576">
    <property type="term" value="C:extracellular region"/>
    <property type="evidence" value="ECO:0007669"/>
    <property type="project" value="UniProtKB-SubCell"/>
</dbReference>
<dbReference type="Gene3D" id="2.180.10.10">
    <property type="entry name" value="RHS repeat-associated core"/>
    <property type="match status" value="2"/>
</dbReference>
<comment type="subcellular location">
    <subcellularLocation>
        <location evidence="1">Secreted</location>
    </subcellularLocation>
</comment>
<dbReference type="PROSITE" id="PS50853">
    <property type="entry name" value="FN3"/>
    <property type="match status" value="4"/>
</dbReference>
<evidence type="ECO:0000259" key="8">
    <source>
        <dbReference type="PROSITE" id="PS50853"/>
    </source>
</evidence>
<feature type="domain" description="Fibronectin type-III" evidence="8">
    <location>
        <begin position="189"/>
        <end position="281"/>
    </location>
</feature>
<feature type="domain" description="Fibronectin type-III" evidence="8">
    <location>
        <begin position="282"/>
        <end position="374"/>
    </location>
</feature>
<organism evidence="9 10">
    <name type="scientific">Aliikangiella coralliicola</name>
    <dbReference type="NCBI Taxonomy" id="2592383"/>
    <lineage>
        <taxon>Bacteria</taxon>
        <taxon>Pseudomonadati</taxon>
        <taxon>Pseudomonadota</taxon>
        <taxon>Gammaproteobacteria</taxon>
        <taxon>Oceanospirillales</taxon>
        <taxon>Pleioneaceae</taxon>
        <taxon>Aliikangiella</taxon>
    </lineage>
</organism>
<keyword evidence="5" id="KW-0843">Virulence</keyword>
<dbReference type="Proteomes" id="UP000315439">
    <property type="component" value="Unassembled WGS sequence"/>
</dbReference>
<dbReference type="PROSITE" id="PS00018">
    <property type="entry name" value="EF_HAND_1"/>
    <property type="match status" value="1"/>
</dbReference>
<feature type="region of interest" description="Disordered" evidence="6">
    <location>
        <begin position="2946"/>
        <end position="2973"/>
    </location>
</feature>
<keyword evidence="2" id="KW-0964">Secreted</keyword>
<dbReference type="PANTHER" id="PTHR13817">
    <property type="entry name" value="TITIN"/>
    <property type="match status" value="1"/>
</dbReference>
<dbReference type="Pfam" id="PF03534">
    <property type="entry name" value="SpvB"/>
    <property type="match status" value="1"/>
</dbReference>
<evidence type="ECO:0000256" key="7">
    <source>
        <dbReference type="SAM" id="SignalP"/>
    </source>
</evidence>
<dbReference type="Pfam" id="PF00041">
    <property type="entry name" value="fn3"/>
    <property type="match status" value="1"/>
</dbReference>
<feature type="domain" description="Fibronectin type-III" evidence="8">
    <location>
        <begin position="563"/>
        <end position="657"/>
    </location>
</feature>
<feature type="region of interest" description="Disordered" evidence="6">
    <location>
        <begin position="44"/>
        <end position="98"/>
    </location>
</feature>
<dbReference type="PANTHER" id="PTHR13817:SF73">
    <property type="entry name" value="FIBRONECTIN TYPE-III DOMAIN-CONTAINING PROTEIN"/>
    <property type="match status" value="1"/>
</dbReference>
<evidence type="ECO:0000256" key="5">
    <source>
        <dbReference type="ARBA" id="ARBA00023026"/>
    </source>
</evidence>
<dbReference type="SMART" id="SM00060">
    <property type="entry name" value="FN3"/>
    <property type="match status" value="8"/>
</dbReference>
<protein>
    <recommendedName>
        <fullName evidence="8">Fibronectin type-III domain-containing protein</fullName>
    </recommendedName>
</protein>
<dbReference type="InterPro" id="IPR036116">
    <property type="entry name" value="FN3_sf"/>
</dbReference>